<organism evidence="4 5">
    <name type="scientific">Galerina marginata (strain CBS 339.88)</name>
    <dbReference type="NCBI Taxonomy" id="685588"/>
    <lineage>
        <taxon>Eukaryota</taxon>
        <taxon>Fungi</taxon>
        <taxon>Dikarya</taxon>
        <taxon>Basidiomycota</taxon>
        <taxon>Agaricomycotina</taxon>
        <taxon>Agaricomycetes</taxon>
        <taxon>Agaricomycetidae</taxon>
        <taxon>Agaricales</taxon>
        <taxon>Agaricineae</taxon>
        <taxon>Strophariaceae</taxon>
        <taxon>Galerina</taxon>
    </lineage>
</organism>
<feature type="region of interest" description="Disordered" evidence="1">
    <location>
        <begin position="118"/>
        <end position="163"/>
    </location>
</feature>
<dbReference type="PANTHER" id="PTHR39460">
    <property type="entry name" value="EXPRESSED PROTEIN"/>
    <property type="match status" value="1"/>
</dbReference>
<name>A0A067TK40_GALM3</name>
<gene>
    <name evidence="4" type="ORF">GALMADRAFT_62417</name>
</gene>
<evidence type="ECO:0000256" key="1">
    <source>
        <dbReference type="SAM" id="MobiDB-lite"/>
    </source>
</evidence>
<feature type="region of interest" description="Disordered" evidence="1">
    <location>
        <begin position="1"/>
        <end position="35"/>
    </location>
</feature>
<dbReference type="InterPro" id="IPR056146">
    <property type="entry name" value="DUF7729"/>
</dbReference>
<sequence length="401" mass="43311">MFTPPPSPNPPRRKELPDSETTPLSKESMEESLRHSSLYPQDVKRRIGRRFRWAVLSVPLIVIFLTFCFGYTTGRVTPESSSPLPPLSWHGLLSEGSPLRHHKRNPEPEPQLQATTLSLQTAASPTSGSSAPVPSSSGTPVSQQAVPNIPSAPPTLPTPFPQPFDGSIAQNFSSVSCANFFANMTNTTPFRSCRPFSLLLGSSTQFINAQTNLTLMNSIIWGTCNTNTDYNQCQANMNWFASTLKTSCVEELKDLNTMVVSTLMALNAFQVMHDVACEADPSSNTYCYLNAVRNSNPSDSYYYQLPLGIPLPKSSVPTCSACAKSVMGIYATALQDATTGPLLTGLQSTYESSARLSVQFCGSGFANTALVNAALSTVRRPSALLAGFLGAFVWIISAQLS</sequence>
<dbReference type="Pfam" id="PF24855">
    <property type="entry name" value="DUF7729"/>
    <property type="match status" value="1"/>
</dbReference>
<evidence type="ECO:0000256" key="2">
    <source>
        <dbReference type="SAM" id="Phobius"/>
    </source>
</evidence>
<evidence type="ECO:0000259" key="3">
    <source>
        <dbReference type="Pfam" id="PF24855"/>
    </source>
</evidence>
<feature type="transmembrane region" description="Helical" evidence="2">
    <location>
        <begin position="53"/>
        <end position="72"/>
    </location>
</feature>
<dbReference type="HOGENOM" id="CLU_042319_4_1_1"/>
<feature type="compositionally biased region" description="Pro residues" evidence="1">
    <location>
        <begin position="1"/>
        <end position="10"/>
    </location>
</feature>
<reference evidence="5" key="1">
    <citation type="journal article" date="2014" name="Proc. Natl. Acad. Sci. U.S.A.">
        <title>Extensive sampling of basidiomycete genomes demonstrates inadequacy of the white-rot/brown-rot paradigm for wood decay fungi.</title>
        <authorList>
            <person name="Riley R."/>
            <person name="Salamov A.A."/>
            <person name="Brown D.W."/>
            <person name="Nagy L.G."/>
            <person name="Floudas D."/>
            <person name="Held B.W."/>
            <person name="Levasseur A."/>
            <person name="Lombard V."/>
            <person name="Morin E."/>
            <person name="Otillar R."/>
            <person name="Lindquist E.A."/>
            <person name="Sun H."/>
            <person name="LaButti K.M."/>
            <person name="Schmutz J."/>
            <person name="Jabbour D."/>
            <person name="Luo H."/>
            <person name="Baker S.E."/>
            <person name="Pisabarro A.G."/>
            <person name="Walton J.D."/>
            <person name="Blanchette R.A."/>
            <person name="Henrissat B."/>
            <person name="Martin F."/>
            <person name="Cullen D."/>
            <person name="Hibbett D.S."/>
            <person name="Grigoriev I.V."/>
        </authorList>
    </citation>
    <scope>NUCLEOTIDE SEQUENCE [LARGE SCALE GENOMIC DNA]</scope>
    <source>
        <strain evidence="5">CBS 339.88</strain>
    </source>
</reference>
<dbReference type="OrthoDB" id="2564812at2759"/>
<keyword evidence="5" id="KW-1185">Reference proteome</keyword>
<dbReference type="Proteomes" id="UP000027222">
    <property type="component" value="Unassembled WGS sequence"/>
</dbReference>
<dbReference type="EMBL" id="KL142372">
    <property type="protein sequence ID" value="KDR80289.1"/>
    <property type="molecule type" value="Genomic_DNA"/>
</dbReference>
<accession>A0A067TK40</accession>
<dbReference type="AlphaFoldDB" id="A0A067TK40"/>
<feature type="compositionally biased region" description="Pro residues" evidence="1">
    <location>
        <begin position="150"/>
        <end position="162"/>
    </location>
</feature>
<keyword evidence="2" id="KW-1133">Transmembrane helix</keyword>
<keyword evidence="2" id="KW-0472">Membrane</keyword>
<proteinExistence type="predicted"/>
<dbReference type="PANTHER" id="PTHR39460:SF1">
    <property type="entry name" value="C6 TRANSCRIPTION FACTOR"/>
    <property type="match status" value="1"/>
</dbReference>
<feature type="domain" description="DUF7729" evidence="3">
    <location>
        <begin position="159"/>
        <end position="369"/>
    </location>
</feature>
<evidence type="ECO:0000313" key="4">
    <source>
        <dbReference type="EMBL" id="KDR80289.1"/>
    </source>
</evidence>
<keyword evidence="2" id="KW-0812">Transmembrane</keyword>
<protein>
    <recommendedName>
        <fullName evidence="3">DUF7729 domain-containing protein</fullName>
    </recommendedName>
</protein>
<feature type="compositionally biased region" description="Low complexity" evidence="1">
    <location>
        <begin position="121"/>
        <end position="142"/>
    </location>
</feature>
<evidence type="ECO:0000313" key="5">
    <source>
        <dbReference type="Proteomes" id="UP000027222"/>
    </source>
</evidence>